<evidence type="ECO:0000313" key="2">
    <source>
        <dbReference type="Proteomes" id="UP000241587"/>
    </source>
</evidence>
<dbReference type="AlphaFoldDB" id="A0A2T4H9K2"/>
<organism evidence="1 2">
    <name type="scientific">Fusarium culmorum</name>
    <dbReference type="NCBI Taxonomy" id="5516"/>
    <lineage>
        <taxon>Eukaryota</taxon>
        <taxon>Fungi</taxon>
        <taxon>Dikarya</taxon>
        <taxon>Ascomycota</taxon>
        <taxon>Pezizomycotina</taxon>
        <taxon>Sordariomycetes</taxon>
        <taxon>Hypocreomycetidae</taxon>
        <taxon>Hypocreales</taxon>
        <taxon>Nectriaceae</taxon>
        <taxon>Fusarium</taxon>
    </lineage>
</organism>
<name>A0A2T4H9K2_FUSCU</name>
<evidence type="ECO:0000313" key="1">
    <source>
        <dbReference type="EMBL" id="PTD12490.1"/>
    </source>
</evidence>
<keyword evidence="2" id="KW-1185">Reference proteome</keyword>
<dbReference type="EMBL" id="PVEM01000001">
    <property type="protein sequence ID" value="PTD12490.1"/>
    <property type="molecule type" value="Genomic_DNA"/>
</dbReference>
<comment type="caution">
    <text evidence="1">The sequence shown here is derived from an EMBL/GenBank/DDBJ whole genome shotgun (WGS) entry which is preliminary data.</text>
</comment>
<accession>A0A2T4H9K2</accession>
<proteinExistence type="predicted"/>
<gene>
    <name evidence="1" type="ORF">FCULG_00005026</name>
</gene>
<dbReference type="OrthoDB" id="10500524at2759"/>
<reference evidence="1 2" key="1">
    <citation type="submission" date="2018-02" db="EMBL/GenBank/DDBJ databases">
        <title>Fusarium culmorum secondary metabolites in fungal-bacterial-plant interactions.</title>
        <authorList>
            <person name="Schmidt R."/>
        </authorList>
    </citation>
    <scope>NUCLEOTIDE SEQUENCE [LARGE SCALE GENOMIC DNA]</scope>
    <source>
        <strain evidence="1 2">PV</strain>
    </source>
</reference>
<protein>
    <submittedName>
        <fullName evidence="1">Uncharacterized protein</fullName>
    </submittedName>
</protein>
<sequence>MNTITMHSSCVLVTCTSSSGMFRHHERQANCPDDVLYSMGISTWTEVHEGKKAILALRLASEPPRFRVVVGSCSVITANFFRGFGPDLSNIVMVSRDCFFHLVEWIEYDETEPNWELVWKVESVCPVAMIDFADDDKQTCSGLYPTCFNSIRSHIISRLLTANDLIFAGCQTAFLRHFQPLSVQSISSWTTVLCFPPL</sequence>
<dbReference type="Proteomes" id="UP000241587">
    <property type="component" value="Unassembled WGS sequence"/>
</dbReference>